<feature type="region of interest" description="Disordered" evidence="1">
    <location>
        <begin position="148"/>
        <end position="169"/>
    </location>
</feature>
<sequence length="169" mass="18921">MRPAQAALPAAGSKLLQPEGIGHSPGIRGPHRIPLGLVPEGHRPVRCIVHRARSLRRGNAQPRRPALFLRANSYQQHHHGSCCQQRNQISQSLVSFTSYLPPLYPSCFPSYPIHEGRLPRRNVECGLNAVHSIHNVFEGMIRISFFRSEQDPDGKPKRRSARFPLAGHP</sequence>
<evidence type="ECO:0000256" key="1">
    <source>
        <dbReference type="SAM" id="MobiDB-lite"/>
    </source>
</evidence>
<protein>
    <submittedName>
        <fullName evidence="2">Uncharacterized protein</fullName>
    </submittedName>
</protein>
<reference evidence="3" key="1">
    <citation type="submission" date="2011-06" db="EMBL/GenBank/DDBJ databases">
        <title>Complete genome sequence of Paenibacillus mucilaginosus KNP414.</title>
        <authorList>
            <person name="Wang J."/>
            <person name="Hu S."/>
            <person name="Hu X."/>
            <person name="Zhang B."/>
            <person name="Dong D."/>
            <person name="Zhang S."/>
            <person name="Zhao K."/>
            <person name="Wu D."/>
        </authorList>
    </citation>
    <scope>NUCLEOTIDE SEQUENCE [LARGE SCALE GENOMIC DNA]</scope>
    <source>
        <strain evidence="3">KNP414</strain>
    </source>
</reference>
<organism evidence="2 3">
    <name type="scientific">Paenibacillus mucilaginosus (strain KNP414)</name>
    <dbReference type="NCBI Taxonomy" id="1036673"/>
    <lineage>
        <taxon>Bacteria</taxon>
        <taxon>Bacillati</taxon>
        <taxon>Bacillota</taxon>
        <taxon>Bacilli</taxon>
        <taxon>Bacillales</taxon>
        <taxon>Paenibacillaceae</taxon>
        <taxon>Paenibacillus</taxon>
    </lineage>
</organism>
<gene>
    <name evidence="2" type="ordered locus">KNP414_03295</name>
</gene>
<proteinExistence type="predicted"/>
<dbReference type="AlphaFoldDB" id="F8FFD5"/>
<reference evidence="2 3" key="2">
    <citation type="journal article" date="2013" name="Genome Announc.">
        <title>Genome Sequence of Growth-Improving Paenibacillus mucilaginosus Strain KNP414.</title>
        <authorList>
            <person name="Lu J.J."/>
            <person name="Wang J.F."/>
            <person name="Hu X.F."/>
        </authorList>
    </citation>
    <scope>NUCLEOTIDE SEQUENCE [LARGE SCALE GENOMIC DNA]</scope>
    <source>
        <strain evidence="2 3">KNP414</strain>
    </source>
</reference>
<name>F8FFD5_PAEMK</name>
<feature type="region of interest" description="Disordered" evidence="1">
    <location>
        <begin position="1"/>
        <end position="28"/>
    </location>
</feature>
<accession>F8FFD5</accession>
<dbReference type="EMBL" id="CP002869">
    <property type="protein sequence ID" value="AEI41853.1"/>
    <property type="molecule type" value="Genomic_DNA"/>
</dbReference>
<dbReference type="HOGENOM" id="CLU_1576949_0_0_9"/>
<evidence type="ECO:0000313" key="3">
    <source>
        <dbReference type="Proteomes" id="UP000006620"/>
    </source>
</evidence>
<dbReference type="Proteomes" id="UP000006620">
    <property type="component" value="Chromosome"/>
</dbReference>
<dbReference type="PATRIC" id="fig|1036673.3.peg.3034"/>
<evidence type="ECO:0000313" key="2">
    <source>
        <dbReference type="EMBL" id="AEI41853.1"/>
    </source>
</evidence>
<dbReference type="KEGG" id="pms:KNP414_03295"/>